<dbReference type="Proteomes" id="UP000824220">
    <property type="component" value="Unassembled WGS sequence"/>
</dbReference>
<dbReference type="AlphaFoldDB" id="A0A9D2KGS6"/>
<comment type="caution">
    <text evidence="1">The sequence shown here is derived from an EMBL/GenBank/DDBJ whole genome shotgun (WGS) entry which is preliminary data.</text>
</comment>
<reference evidence="1" key="2">
    <citation type="submission" date="2021-04" db="EMBL/GenBank/DDBJ databases">
        <authorList>
            <person name="Gilroy R."/>
        </authorList>
    </citation>
    <scope>NUCLEOTIDE SEQUENCE</scope>
    <source>
        <strain evidence="1">ChiHjej8B7-3636</strain>
    </source>
</reference>
<evidence type="ECO:0000313" key="1">
    <source>
        <dbReference type="EMBL" id="HJA05009.1"/>
    </source>
</evidence>
<accession>A0A9D2KGS6</accession>
<protein>
    <submittedName>
        <fullName evidence="1">Uncharacterized protein</fullName>
    </submittedName>
</protein>
<sequence>MTLAAVVVLIALWLIVPPLVKGQLWVSHDRRVTIVDETLAVELRVPDRLAITRVSADTSGDGCSLVRYSFEQRLAIESYSTACELSGADRILNGHHGEYRTIDDVEDPRDVEEVATDLGSAKLFVQEYTECTNYCRDFEEPVAIIELDEPADASHPSLVLQAYKGDISRDELREILSTLRALDLEQ</sequence>
<gene>
    <name evidence="1" type="ORF">H9800_09160</name>
</gene>
<proteinExistence type="predicted"/>
<organism evidence="1 2">
    <name type="scientific">Candidatus Microbacterium stercoravium</name>
    <dbReference type="NCBI Taxonomy" id="2838697"/>
    <lineage>
        <taxon>Bacteria</taxon>
        <taxon>Bacillati</taxon>
        <taxon>Actinomycetota</taxon>
        <taxon>Actinomycetes</taxon>
        <taxon>Micrococcales</taxon>
        <taxon>Microbacteriaceae</taxon>
        <taxon>Microbacterium</taxon>
    </lineage>
</organism>
<reference evidence="1" key="1">
    <citation type="journal article" date="2021" name="PeerJ">
        <title>Extensive microbial diversity within the chicken gut microbiome revealed by metagenomics and culture.</title>
        <authorList>
            <person name="Gilroy R."/>
            <person name="Ravi A."/>
            <person name="Getino M."/>
            <person name="Pursley I."/>
            <person name="Horton D.L."/>
            <person name="Alikhan N.F."/>
            <person name="Baker D."/>
            <person name="Gharbi K."/>
            <person name="Hall N."/>
            <person name="Watson M."/>
            <person name="Adriaenssens E.M."/>
            <person name="Foster-Nyarko E."/>
            <person name="Jarju S."/>
            <person name="Secka A."/>
            <person name="Antonio M."/>
            <person name="Oren A."/>
            <person name="Chaudhuri R.R."/>
            <person name="La Ragione R."/>
            <person name="Hildebrand F."/>
            <person name="Pallen M.J."/>
        </authorList>
    </citation>
    <scope>NUCLEOTIDE SEQUENCE</scope>
    <source>
        <strain evidence="1">ChiHjej8B7-3636</strain>
    </source>
</reference>
<name>A0A9D2KGS6_9MICO</name>
<dbReference type="EMBL" id="DXAM01000129">
    <property type="protein sequence ID" value="HJA05009.1"/>
    <property type="molecule type" value="Genomic_DNA"/>
</dbReference>
<evidence type="ECO:0000313" key="2">
    <source>
        <dbReference type="Proteomes" id="UP000824220"/>
    </source>
</evidence>